<evidence type="ECO:0000313" key="1">
    <source>
        <dbReference type="EMBL" id="GBC97707.1"/>
    </source>
</evidence>
<dbReference type="InterPro" id="IPR017850">
    <property type="entry name" value="Alkaline_phosphatase_core_sf"/>
</dbReference>
<accession>A0A2H5X9B9</accession>
<dbReference type="Pfam" id="PF01663">
    <property type="entry name" value="Phosphodiest"/>
    <property type="match status" value="1"/>
</dbReference>
<dbReference type="PANTHER" id="PTHR10151:SF120">
    <property type="entry name" value="BIS(5'-ADENOSYL)-TRIPHOSPHATASE"/>
    <property type="match status" value="1"/>
</dbReference>
<name>A0A2H5X9B9_9BACT</name>
<dbReference type="Gene3D" id="3.40.720.10">
    <property type="entry name" value="Alkaline Phosphatase, subunit A"/>
    <property type="match status" value="1"/>
</dbReference>
<evidence type="ECO:0000313" key="2">
    <source>
        <dbReference type="Proteomes" id="UP000236173"/>
    </source>
</evidence>
<reference evidence="2" key="1">
    <citation type="submission" date="2017-09" db="EMBL/GenBank/DDBJ databases">
        <title>Metaegenomics of thermophilic ammonia-oxidizing enrichment culture.</title>
        <authorList>
            <person name="Kato S."/>
            <person name="Suzuki K."/>
        </authorList>
    </citation>
    <scope>NUCLEOTIDE SEQUENCE [LARGE SCALE GENOMIC DNA]</scope>
</reference>
<protein>
    <submittedName>
        <fullName evidence="1">Uncharacterized protein</fullName>
    </submittedName>
</protein>
<organism evidence="1 2">
    <name type="scientific">Candidatus Fervidibacter japonicus</name>
    <dbReference type="NCBI Taxonomy" id="2035412"/>
    <lineage>
        <taxon>Bacteria</taxon>
        <taxon>Candidatus Fervidibacterota</taxon>
        <taxon>Candidatus Fervidibacter</taxon>
    </lineage>
</organism>
<dbReference type="EMBL" id="BEHT01000002">
    <property type="protein sequence ID" value="GBC97707.1"/>
    <property type="molecule type" value="Genomic_DNA"/>
</dbReference>
<gene>
    <name evidence="1" type="ORF">HRbin17_00196</name>
</gene>
<dbReference type="PANTHER" id="PTHR10151">
    <property type="entry name" value="ECTONUCLEOTIDE PYROPHOSPHATASE/PHOSPHODIESTERASE"/>
    <property type="match status" value="1"/>
</dbReference>
<dbReference type="InterPro" id="IPR002591">
    <property type="entry name" value="Phosphodiest/P_Trfase"/>
</dbReference>
<dbReference type="SUPFAM" id="SSF53649">
    <property type="entry name" value="Alkaline phosphatase-like"/>
    <property type="match status" value="1"/>
</dbReference>
<dbReference type="GO" id="GO:0016787">
    <property type="term" value="F:hydrolase activity"/>
    <property type="evidence" value="ECO:0007669"/>
    <property type="project" value="UniProtKB-ARBA"/>
</dbReference>
<dbReference type="CDD" id="cd16018">
    <property type="entry name" value="Enpp"/>
    <property type="match status" value="1"/>
</dbReference>
<comment type="caution">
    <text evidence="1">The sequence shown here is derived from an EMBL/GenBank/DDBJ whole genome shotgun (WGS) entry which is preliminary data.</text>
</comment>
<proteinExistence type="predicted"/>
<dbReference type="AlphaFoldDB" id="A0A2H5X9B9"/>
<sequence>MNRRQWLKVMVVTTLMGWLTLIEGKGVERLVIIVSIDGGKSSAIKMLLSENKLPNLKRLMDEGSYTLTAQTVIPSSTAPAHVSMLTGIDYPKRFPDDEAIVKQNEPFDENRHKPVSVTTVFEVAKQASLRTALIAGTGKRIKYVEKPNTLDVAQYLPSDDERLQLAIDLLSDERKRPHLLFLHMTETDHAGHKYGWGNDEKGIKPSPEYLQALQNIDRRIGKLVKTLQELKLWKRTLLIITADHGGIDKKHGGKTPDELTIPWIAAGGLARKSSELRTERTIFVYDTAATALGALGLPVPSDWDGKPVWESLKSSL</sequence>
<dbReference type="Proteomes" id="UP000236173">
    <property type="component" value="Unassembled WGS sequence"/>
</dbReference>